<evidence type="ECO:0000259" key="9">
    <source>
        <dbReference type="Pfam" id="PF01618"/>
    </source>
</evidence>
<feature type="domain" description="MotA/TolQ/ExbB proton channel" evidence="9">
    <location>
        <begin position="108"/>
        <end position="218"/>
    </location>
</feature>
<keyword evidence="7" id="KW-0653">Protein transport</keyword>
<evidence type="ECO:0000313" key="12">
    <source>
        <dbReference type="EMBL" id="MBB6204656.1"/>
    </source>
</evidence>
<evidence type="ECO:0000256" key="7">
    <source>
        <dbReference type="RuleBase" id="RU004057"/>
    </source>
</evidence>
<dbReference type="Proteomes" id="UP000518681">
    <property type="component" value="Unassembled WGS sequence"/>
</dbReference>
<dbReference type="GO" id="GO:0005886">
    <property type="term" value="C:plasma membrane"/>
    <property type="evidence" value="ECO:0007669"/>
    <property type="project" value="UniProtKB-SubCell"/>
</dbReference>
<evidence type="ECO:0000313" key="13">
    <source>
        <dbReference type="EMBL" id="MDT8838922.1"/>
    </source>
</evidence>
<keyword evidence="6 8" id="KW-0472">Membrane</keyword>
<evidence type="ECO:0000256" key="8">
    <source>
        <dbReference type="SAM" id="Phobius"/>
    </source>
</evidence>
<dbReference type="RefSeq" id="WP_028194871.1">
    <property type="nucleotide sequence ID" value="NZ_CADFGE010000002.1"/>
</dbReference>
<dbReference type="PANTHER" id="PTHR30433:SF3">
    <property type="entry name" value="MOTILITY PROTEIN A"/>
    <property type="match status" value="1"/>
</dbReference>
<dbReference type="InterPro" id="IPR047055">
    <property type="entry name" value="MotA-like"/>
</dbReference>
<keyword evidence="13" id="KW-0969">Cilium</keyword>
<dbReference type="GO" id="GO:0015031">
    <property type="term" value="P:protein transport"/>
    <property type="evidence" value="ECO:0007669"/>
    <property type="project" value="UniProtKB-KW"/>
</dbReference>
<keyword evidence="3 8" id="KW-0812">Transmembrane</keyword>
<dbReference type="EMBL" id="CP010027">
    <property type="protein sequence ID" value="AJZ61138.1"/>
    <property type="molecule type" value="Genomic_DNA"/>
</dbReference>
<keyword evidence="13" id="KW-0966">Cell projection</keyword>
<accession>A0AAJ3VSK5</accession>
<dbReference type="GO" id="GO:0006935">
    <property type="term" value="P:chemotaxis"/>
    <property type="evidence" value="ECO:0007669"/>
    <property type="project" value="InterPro"/>
</dbReference>
<comment type="similarity">
    <text evidence="7">Belongs to the exbB/tolQ family.</text>
</comment>
<dbReference type="KEGG" id="bfn:OI25_6675"/>
<dbReference type="InterPro" id="IPR002898">
    <property type="entry name" value="MotA_ExbB_proton_chnl"/>
</dbReference>
<proteinExistence type="inferred from homology"/>
<keyword evidence="4" id="KW-0283">Flagellar rotation</keyword>
<sequence length="257" mass="27933">MDLLTLFGALFGVTAIVAGFSLEGGHFTSLFQTEAFVIVLGGTLGAVMIQNTWARFYDGIKQLRFAFVKARQVDRDSLAVLLEWGDQAKLNGMLVFESLEVSEAGGFNPFAKRGLELLANGVSTAVLEDALQRELDAYERNHMAAARIWQQAGGYAPTFGILGAVLGLIQVTGHMLEPAQLGEGIAVAFVATLYGLALANLVFLPLYGKIRAQVDSELRFRRLYLDGLLAISRKESPHTIETRLAGDIRERSAELLG</sequence>
<dbReference type="Pfam" id="PF20560">
    <property type="entry name" value="MotA_N"/>
    <property type="match status" value="1"/>
</dbReference>
<evidence type="ECO:0000313" key="16">
    <source>
        <dbReference type="Proteomes" id="UP001246473"/>
    </source>
</evidence>
<evidence type="ECO:0000256" key="5">
    <source>
        <dbReference type="ARBA" id="ARBA00022989"/>
    </source>
</evidence>
<comment type="subcellular location">
    <subcellularLocation>
        <location evidence="1">Cell membrane</location>
        <topology evidence="1">Multi-pass membrane protein</topology>
    </subcellularLocation>
    <subcellularLocation>
        <location evidence="7">Membrane</location>
        <topology evidence="7">Multi-pass membrane protein</topology>
    </subcellularLocation>
</comment>
<feature type="transmembrane region" description="Helical" evidence="8">
    <location>
        <begin position="35"/>
        <end position="54"/>
    </location>
</feature>
<evidence type="ECO:0000259" key="10">
    <source>
        <dbReference type="Pfam" id="PF20560"/>
    </source>
</evidence>
<protein>
    <submittedName>
        <fullName evidence="12">Chemotaxis protein MotA</fullName>
    </submittedName>
    <submittedName>
        <fullName evidence="13">Flagellar motor protein</fullName>
    </submittedName>
    <submittedName>
        <fullName evidence="11">MotA/TolQ/ExbB proton channel family protein</fullName>
    </submittedName>
</protein>
<dbReference type="AlphaFoldDB" id="A0AAJ3VSK5"/>
<evidence type="ECO:0000313" key="15">
    <source>
        <dbReference type="Proteomes" id="UP000518681"/>
    </source>
</evidence>
<evidence type="ECO:0000256" key="3">
    <source>
        <dbReference type="ARBA" id="ARBA00022692"/>
    </source>
</evidence>
<dbReference type="GeneID" id="66520436"/>
<feature type="domain" description="Motility protein A N-terminal" evidence="10">
    <location>
        <begin position="7"/>
        <end position="81"/>
    </location>
</feature>
<reference evidence="12 15" key="2">
    <citation type="submission" date="2020-08" db="EMBL/GenBank/DDBJ databases">
        <title>Genomic Encyclopedia of Type Strains, Phase IV (KMG-V): Genome sequencing to study the core and pangenomes of soil and plant-associated prokaryotes.</title>
        <authorList>
            <person name="Whitman W."/>
        </authorList>
    </citation>
    <scope>NUCLEOTIDE SEQUENCE [LARGE SCALE GENOMIC DNA]</scope>
    <source>
        <strain evidence="12 15">SEMIA 4013</strain>
    </source>
</reference>
<dbReference type="PANTHER" id="PTHR30433">
    <property type="entry name" value="CHEMOTAXIS PROTEIN MOTA"/>
    <property type="match status" value="1"/>
</dbReference>
<keyword evidence="2" id="KW-1003">Cell membrane</keyword>
<dbReference type="Proteomes" id="UP000032614">
    <property type="component" value="Chromosome 2"/>
</dbReference>
<evidence type="ECO:0000256" key="2">
    <source>
        <dbReference type="ARBA" id="ARBA00022475"/>
    </source>
</evidence>
<dbReference type="InterPro" id="IPR046786">
    <property type="entry name" value="MotA_N"/>
</dbReference>
<evidence type="ECO:0000256" key="6">
    <source>
        <dbReference type="ARBA" id="ARBA00023136"/>
    </source>
</evidence>
<feature type="transmembrane region" description="Helical" evidence="8">
    <location>
        <begin position="185"/>
        <end position="207"/>
    </location>
</feature>
<gene>
    <name evidence="12" type="ORF">GGD69_005550</name>
    <name evidence="11" type="ORF">OI25_6675</name>
    <name evidence="13" type="ORF">ParKJ_16005</name>
</gene>
<evidence type="ECO:0000313" key="14">
    <source>
        <dbReference type="Proteomes" id="UP000032614"/>
    </source>
</evidence>
<keyword evidence="5 8" id="KW-1133">Transmembrane helix</keyword>
<keyword evidence="13" id="KW-0282">Flagellum</keyword>
<organism evidence="13 16">
    <name type="scientific">Paraburkholderia fungorum</name>
    <dbReference type="NCBI Taxonomy" id="134537"/>
    <lineage>
        <taxon>Bacteria</taxon>
        <taxon>Pseudomonadati</taxon>
        <taxon>Pseudomonadota</taxon>
        <taxon>Betaproteobacteria</taxon>
        <taxon>Burkholderiales</taxon>
        <taxon>Burkholderiaceae</taxon>
        <taxon>Paraburkholderia</taxon>
    </lineage>
</organism>
<reference evidence="11 14" key="1">
    <citation type="journal article" date="2015" name="Genome Announc.">
        <title>Complete genome sequences for 59 burkholderia isolates, both pathogenic and near neighbor.</title>
        <authorList>
            <person name="Johnson S.L."/>
            <person name="Bishop-Lilly K.A."/>
            <person name="Ladner J.T."/>
            <person name="Daligault H.E."/>
            <person name="Davenport K.W."/>
            <person name="Jaissle J."/>
            <person name="Frey K.G."/>
            <person name="Koroleva G.I."/>
            <person name="Bruce D.C."/>
            <person name="Coyne S.R."/>
            <person name="Broomall S.M."/>
            <person name="Li P.E."/>
            <person name="Teshima H."/>
            <person name="Gibbons H.S."/>
            <person name="Palacios G.F."/>
            <person name="Rosenzweig C.N."/>
            <person name="Redden C.L."/>
            <person name="Xu Y."/>
            <person name="Minogue T.D."/>
            <person name="Chain P.S."/>
        </authorList>
    </citation>
    <scope>NUCLEOTIDE SEQUENCE [LARGE SCALE GENOMIC DNA]</scope>
    <source>
        <strain evidence="11 14">ATCC BAA-463</strain>
    </source>
</reference>
<dbReference type="EMBL" id="JANSLM010000005">
    <property type="protein sequence ID" value="MDT8838922.1"/>
    <property type="molecule type" value="Genomic_DNA"/>
</dbReference>
<keyword evidence="7" id="KW-0813">Transport</keyword>
<dbReference type="GO" id="GO:0071978">
    <property type="term" value="P:bacterial-type flagellum-dependent swarming motility"/>
    <property type="evidence" value="ECO:0007669"/>
    <property type="project" value="InterPro"/>
</dbReference>
<dbReference type="NCBIfam" id="NF006583">
    <property type="entry name" value="PRK09109.1"/>
    <property type="match status" value="1"/>
</dbReference>
<evidence type="ECO:0000256" key="1">
    <source>
        <dbReference type="ARBA" id="ARBA00004651"/>
    </source>
</evidence>
<dbReference type="Proteomes" id="UP001246473">
    <property type="component" value="Unassembled WGS sequence"/>
</dbReference>
<evidence type="ECO:0000313" key="11">
    <source>
        <dbReference type="EMBL" id="AJZ61138.1"/>
    </source>
</evidence>
<reference evidence="13" key="3">
    <citation type="submission" date="2022-08" db="EMBL/GenBank/DDBJ databases">
        <authorList>
            <person name="Kim S.-J."/>
        </authorList>
    </citation>
    <scope>NUCLEOTIDE SEQUENCE</scope>
    <source>
        <strain evidence="13">KJ</strain>
    </source>
</reference>
<name>A0AAJ3VSK5_9BURK</name>
<feature type="transmembrane region" description="Helical" evidence="8">
    <location>
        <begin position="152"/>
        <end position="173"/>
    </location>
</feature>
<dbReference type="EMBL" id="JACIIK010000010">
    <property type="protein sequence ID" value="MBB6204656.1"/>
    <property type="molecule type" value="Genomic_DNA"/>
</dbReference>
<evidence type="ECO:0000256" key="4">
    <source>
        <dbReference type="ARBA" id="ARBA00022779"/>
    </source>
</evidence>
<dbReference type="Pfam" id="PF01618">
    <property type="entry name" value="MotA_ExbB"/>
    <property type="match status" value="1"/>
</dbReference>